<dbReference type="InterPro" id="IPR014942">
    <property type="entry name" value="AbiEii"/>
</dbReference>
<protein>
    <submittedName>
        <fullName evidence="1">Nucleotidyl transferase AbiEii/AbiGii toxin family protein</fullName>
    </submittedName>
</protein>
<name>A0ABS1C7V7_9FIRM</name>
<dbReference type="GO" id="GO:0016740">
    <property type="term" value="F:transferase activity"/>
    <property type="evidence" value="ECO:0007669"/>
    <property type="project" value="UniProtKB-KW"/>
</dbReference>
<accession>A0ABS1C7V7</accession>
<organism evidence="1 2">
    <name type="scientific">Parvimonas parva</name>
    <dbReference type="NCBI Taxonomy" id="2769485"/>
    <lineage>
        <taxon>Bacteria</taxon>
        <taxon>Bacillati</taxon>
        <taxon>Bacillota</taxon>
        <taxon>Tissierellia</taxon>
        <taxon>Tissierellales</taxon>
        <taxon>Peptoniphilaceae</taxon>
        <taxon>Parvimonas</taxon>
    </lineage>
</organism>
<dbReference type="RefSeq" id="WP_201275174.1">
    <property type="nucleotide sequence ID" value="NZ_JACVDA010000005.1"/>
</dbReference>
<dbReference type="Proteomes" id="UP000823123">
    <property type="component" value="Unassembled WGS sequence"/>
</dbReference>
<evidence type="ECO:0000313" key="1">
    <source>
        <dbReference type="EMBL" id="MBK1468171.1"/>
    </source>
</evidence>
<proteinExistence type="predicted"/>
<keyword evidence="2" id="KW-1185">Reference proteome</keyword>
<reference evidence="1 2" key="1">
    <citation type="submission" date="2020-09" db="EMBL/GenBank/DDBJ databases">
        <title>Parvimonas S3374 sp. nov.</title>
        <authorList>
            <person name="Buhl M."/>
        </authorList>
    </citation>
    <scope>NUCLEOTIDE SEQUENCE [LARGE SCALE GENOMIC DNA]</scope>
    <source>
        <strain evidence="1 2">S3374</strain>
    </source>
</reference>
<comment type="caution">
    <text evidence="1">The sequence shown here is derived from an EMBL/GenBank/DDBJ whole genome shotgun (WGS) entry which is preliminary data.</text>
</comment>
<sequence length="277" mass="32019">MNKDSVTQKLRNKAKELGLNYNLALSKFFFDEFLKLLSNSAHRENFTLKGGMLLTYSLGVQNRATQDIDFLVKGFPLESAEMRKVLLEIIEYNKQSDIWFELNGNAEEIRAEDEYGGLKFHIIGHLANIRIPFSIDIATGDPIYPFPRVEKYSTILGDHIELKMYPLESVLSEKLQTVLARAENNSRSKDFYDIYAILKNKSEVINIKELKVAVSMTFRYRKTDISKDEAKVIIAHINEDSLIKERWIRYQKKNPYAKGIEFSEITESLNALVEMSM</sequence>
<keyword evidence="1" id="KW-0808">Transferase</keyword>
<dbReference type="Pfam" id="PF08843">
    <property type="entry name" value="AbiEii"/>
    <property type="match status" value="1"/>
</dbReference>
<evidence type="ECO:0000313" key="2">
    <source>
        <dbReference type="Proteomes" id="UP000823123"/>
    </source>
</evidence>
<gene>
    <name evidence="1" type="ORF">IBJ83_02425</name>
</gene>
<dbReference type="EMBL" id="JACVDA010000005">
    <property type="protein sequence ID" value="MBK1468171.1"/>
    <property type="molecule type" value="Genomic_DNA"/>
</dbReference>